<evidence type="ECO:0000256" key="1">
    <source>
        <dbReference type="SAM" id="SignalP"/>
    </source>
</evidence>
<dbReference type="InParanoid" id="F6W8S2"/>
<dbReference type="EMBL" id="EAAA01001079">
    <property type="status" value="NOT_ANNOTATED_CDS"/>
    <property type="molecule type" value="Genomic_DNA"/>
</dbReference>
<keyword evidence="1" id="KW-0732">Signal</keyword>
<dbReference type="HOGENOM" id="CLU_2637332_0_0_1"/>
<reference evidence="2" key="3">
    <citation type="submission" date="2025-08" db="UniProtKB">
        <authorList>
            <consortium name="Ensembl"/>
        </authorList>
    </citation>
    <scope>IDENTIFICATION</scope>
</reference>
<accession>F6W8S2</accession>
<reference evidence="2" key="2">
    <citation type="journal article" date="2008" name="Genome Biol.">
        <title>Improved genome assembly and evidence-based global gene model set for the chordate Ciona intestinalis: new insight into intron and operon populations.</title>
        <authorList>
            <person name="Satou Y."/>
            <person name="Mineta K."/>
            <person name="Ogasawara M."/>
            <person name="Sasakura Y."/>
            <person name="Shoguchi E."/>
            <person name="Ueno K."/>
            <person name="Yamada L."/>
            <person name="Matsumoto J."/>
            <person name="Wasserscheid J."/>
            <person name="Dewar K."/>
            <person name="Wiley G.B."/>
            <person name="Macmil S.L."/>
            <person name="Roe B.A."/>
            <person name="Zeller R.W."/>
            <person name="Hastings K.E."/>
            <person name="Lemaire P."/>
            <person name="Lindquist E."/>
            <person name="Endo T."/>
            <person name="Hotta K."/>
            <person name="Inaba K."/>
        </authorList>
    </citation>
    <scope>NUCLEOTIDE SEQUENCE [LARGE SCALE GENOMIC DNA]</scope>
    <source>
        <strain evidence="2">wild type</strain>
    </source>
</reference>
<dbReference type="Ensembl" id="ENSCINT00000026781.2">
    <property type="protein sequence ID" value="ENSCINP00000026535.2"/>
    <property type="gene ID" value="ENSCING00000014759.2"/>
</dbReference>
<reference evidence="3" key="1">
    <citation type="journal article" date="2002" name="Science">
        <title>The draft genome of Ciona intestinalis: insights into chordate and vertebrate origins.</title>
        <authorList>
            <person name="Dehal P."/>
            <person name="Satou Y."/>
            <person name="Campbell R.K."/>
            <person name="Chapman J."/>
            <person name="Degnan B."/>
            <person name="De Tomaso A."/>
            <person name="Davidson B."/>
            <person name="Di Gregorio A."/>
            <person name="Gelpke M."/>
            <person name="Goodstein D.M."/>
            <person name="Harafuji N."/>
            <person name="Hastings K.E."/>
            <person name="Ho I."/>
            <person name="Hotta K."/>
            <person name="Huang W."/>
            <person name="Kawashima T."/>
            <person name="Lemaire P."/>
            <person name="Martinez D."/>
            <person name="Meinertzhagen I.A."/>
            <person name="Necula S."/>
            <person name="Nonaka M."/>
            <person name="Putnam N."/>
            <person name="Rash S."/>
            <person name="Saiga H."/>
            <person name="Satake M."/>
            <person name="Terry A."/>
            <person name="Yamada L."/>
            <person name="Wang H.G."/>
            <person name="Awazu S."/>
            <person name="Azumi K."/>
            <person name="Boore J."/>
            <person name="Branno M."/>
            <person name="Chin-Bow S."/>
            <person name="DeSantis R."/>
            <person name="Doyle S."/>
            <person name="Francino P."/>
            <person name="Keys D.N."/>
            <person name="Haga S."/>
            <person name="Hayashi H."/>
            <person name="Hino K."/>
            <person name="Imai K.S."/>
            <person name="Inaba K."/>
            <person name="Kano S."/>
            <person name="Kobayashi K."/>
            <person name="Kobayashi M."/>
            <person name="Lee B.I."/>
            <person name="Makabe K.W."/>
            <person name="Manohar C."/>
            <person name="Matassi G."/>
            <person name="Medina M."/>
            <person name="Mochizuki Y."/>
            <person name="Mount S."/>
            <person name="Morishita T."/>
            <person name="Miura S."/>
            <person name="Nakayama A."/>
            <person name="Nishizaka S."/>
            <person name="Nomoto H."/>
            <person name="Ohta F."/>
            <person name="Oishi K."/>
            <person name="Rigoutsos I."/>
            <person name="Sano M."/>
            <person name="Sasaki A."/>
            <person name="Sasakura Y."/>
            <person name="Shoguchi E."/>
            <person name="Shin-i T."/>
            <person name="Spagnuolo A."/>
            <person name="Stainier D."/>
            <person name="Suzuki M.M."/>
            <person name="Tassy O."/>
            <person name="Takatori N."/>
            <person name="Tokuoka M."/>
            <person name="Yagi K."/>
            <person name="Yoshizaki F."/>
            <person name="Wada S."/>
            <person name="Zhang C."/>
            <person name="Hyatt P.D."/>
            <person name="Larimer F."/>
            <person name="Detter C."/>
            <person name="Doggett N."/>
            <person name="Glavina T."/>
            <person name="Hawkins T."/>
            <person name="Richardson P."/>
            <person name="Lucas S."/>
            <person name="Kohara Y."/>
            <person name="Levine M."/>
            <person name="Satoh N."/>
            <person name="Rokhsar D.S."/>
        </authorList>
    </citation>
    <scope>NUCLEOTIDE SEQUENCE [LARGE SCALE GENOMIC DNA]</scope>
</reference>
<keyword evidence="3" id="KW-1185">Reference proteome</keyword>
<dbReference type="Proteomes" id="UP000008144">
    <property type="component" value="Chromosome 13"/>
</dbReference>
<feature type="signal peptide" evidence="1">
    <location>
        <begin position="1"/>
        <end position="23"/>
    </location>
</feature>
<evidence type="ECO:0000313" key="3">
    <source>
        <dbReference type="Proteomes" id="UP000008144"/>
    </source>
</evidence>
<reference evidence="2" key="4">
    <citation type="submission" date="2025-09" db="UniProtKB">
        <authorList>
            <consortium name="Ensembl"/>
        </authorList>
    </citation>
    <scope>IDENTIFICATION</scope>
</reference>
<protein>
    <submittedName>
        <fullName evidence="2">Uncharacterized protein</fullName>
    </submittedName>
</protein>
<feature type="chain" id="PRO_5003349517" evidence="1">
    <location>
        <begin position="24"/>
        <end position="77"/>
    </location>
</feature>
<name>F6W8S2_CIOIN</name>
<evidence type="ECO:0000313" key="2">
    <source>
        <dbReference type="Ensembl" id="ENSCINP00000026535.2"/>
    </source>
</evidence>
<sequence length="77" mass="9371">MNKSALLFLLLVGLIVLSETTEARTAFFRRRHSFFRRRRSQSRRRQFSHFRRRYSGGIRRYDEITENDAEDFVSQRA</sequence>
<organism evidence="2 3">
    <name type="scientific">Ciona intestinalis</name>
    <name type="common">Transparent sea squirt</name>
    <name type="synonym">Ascidia intestinalis</name>
    <dbReference type="NCBI Taxonomy" id="7719"/>
    <lineage>
        <taxon>Eukaryota</taxon>
        <taxon>Metazoa</taxon>
        <taxon>Chordata</taxon>
        <taxon>Tunicata</taxon>
        <taxon>Ascidiacea</taxon>
        <taxon>Phlebobranchia</taxon>
        <taxon>Cionidae</taxon>
        <taxon>Ciona</taxon>
    </lineage>
</organism>
<dbReference type="AlphaFoldDB" id="F6W8S2"/>
<proteinExistence type="predicted"/>